<reference evidence="3" key="1">
    <citation type="submission" date="2016-11" db="UniProtKB">
        <authorList>
            <consortium name="WormBaseParasite"/>
        </authorList>
    </citation>
    <scope>IDENTIFICATION</scope>
</reference>
<proteinExistence type="predicted"/>
<sequence length="65" mass="7437">MSSNPEFIQIDDEIINIPANQSIPITLYFRNIMSKPISVEVLIFIHNVESGQQEETLSLQISYVK</sequence>
<evidence type="ECO:0000259" key="1">
    <source>
        <dbReference type="Pfam" id="PF26187"/>
    </source>
</evidence>
<organism evidence="2 3">
    <name type="scientific">Heterorhabditis bacteriophora</name>
    <name type="common">Entomopathogenic nematode worm</name>
    <dbReference type="NCBI Taxonomy" id="37862"/>
    <lineage>
        <taxon>Eukaryota</taxon>
        <taxon>Metazoa</taxon>
        <taxon>Ecdysozoa</taxon>
        <taxon>Nematoda</taxon>
        <taxon>Chromadorea</taxon>
        <taxon>Rhabditida</taxon>
        <taxon>Rhabditina</taxon>
        <taxon>Rhabditomorpha</taxon>
        <taxon>Strongyloidea</taxon>
        <taxon>Heterorhabditidae</taxon>
        <taxon>Heterorhabditis</taxon>
    </lineage>
</organism>
<dbReference type="Pfam" id="PF26187">
    <property type="entry name" value="Ig_NPHP4_4th"/>
    <property type="match status" value="1"/>
</dbReference>
<keyword evidence="2" id="KW-1185">Reference proteome</keyword>
<dbReference type="AlphaFoldDB" id="A0A1I7X8Y5"/>
<evidence type="ECO:0000313" key="3">
    <source>
        <dbReference type="WBParaSite" id="Hba_14103"/>
    </source>
</evidence>
<protein>
    <submittedName>
        <fullName evidence="3">GAE domain-containing protein</fullName>
    </submittedName>
</protein>
<evidence type="ECO:0000313" key="2">
    <source>
        <dbReference type="Proteomes" id="UP000095283"/>
    </source>
</evidence>
<dbReference type="Proteomes" id="UP000095283">
    <property type="component" value="Unplaced"/>
</dbReference>
<feature type="domain" description="NPHP4 Ig-like" evidence="1">
    <location>
        <begin position="2"/>
        <end position="63"/>
    </location>
</feature>
<dbReference type="WBParaSite" id="Hba_14103">
    <property type="protein sequence ID" value="Hba_14103"/>
    <property type="gene ID" value="Hba_14103"/>
</dbReference>
<accession>A0A1I7X8Y5</accession>
<dbReference type="InterPro" id="IPR058685">
    <property type="entry name" value="Ig_NPHP4_4th"/>
</dbReference>
<name>A0A1I7X8Y5_HETBA</name>